<dbReference type="KEGG" id="vg:37620347"/>
<protein>
    <submittedName>
        <fullName evidence="1">Uncharacterized protein</fullName>
    </submittedName>
</protein>
<gene>
    <name evidence="1" type="primary">ORF2</name>
</gene>
<dbReference type="GeneID" id="37620347"/>
<proteinExistence type="predicted"/>
<accession>A0A0A1EIQ7</accession>
<evidence type="ECO:0000313" key="2">
    <source>
        <dbReference type="Proteomes" id="UP000174903"/>
    </source>
</evidence>
<dbReference type="RefSeq" id="YP_009508835.1">
    <property type="nucleotide sequence ID" value="NC_039058.1"/>
</dbReference>
<sequence length="129" mass="14319">MTTIEDVYNWVARNHSPWLKYAQGQQSFVDATGEGLGHIGSDMDYLGTLIGLSESDKKQIEYALSGFPVIGDVIDARDGYNYMSDYLRNTGLTWGDLRYPSRVTGAGGFGRAVTSGYRFVSKNLADLYR</sequence>
<organism evidence="1 2">
    <name type="scientific">Camel associated drosmacovirus 2</name>
    <dbReference type="NCBI Taxonomy" id="2169877"/>
    <lineage>
        <taxon>Viruses</taxon>
        <taxon>Monodnaviria</taxon>
        <taxon>Shotokuvirae</taxon>
        <taxon>Cressdnaviricota</taxon>
        <taxon>Arfiviricetes</taxon>
        <taxon>Cremevirales</taxon>
        <taxon>Smacoviridae</taxon>
        <taxon>Drosmacovirus</taxon>
        <taxon>Drosmacovirus camas2</taxon>
    </lineage>
</organism>
<keyword evidence="2" id="KW-1185">Reference proteome</keyword>
<dbReference type="EMBL" id="KM573774">
    <property type="protein sequence ID" value="AIY31257.1"/>
    <property type="molecule type" value="Genomic_DNA"/>
</dbReference>
<evidence type="ECO:0000313" key="1">
    <source>
        <dbReference type="EMBL" id="AIY31257.1"/>
    </source>
</evidence>
<name>A0A0A1EIQ7_9VIRU</name>
<reference evidence="1 2" key="1">
    <citation type="journal article" date="2014" name="Virology">
        <title>Metagenomic analysis of viromes of dromedary camel fecal samples reveals large number and high diversity of circoviruses and picobirnaviruses.</title>
        <authorList>
            <person name="Woo P.C.Y."/>
            <person name="Lau S.K.P."/>
            <person name="Teng J.L.L."/>
            <person name="Tsang A.K.L."/>
            <person name="Joseph M."/>
            <person name="Wong E.Y.M."/>
            <person name="Tang Y."/>
            <person name="Sivakumar S."/>
            <person name="Bai R."/>
            <person name="Wernery R."/>
            <person name="Wernery U."/>
            <person name="Yuen K.-Y."/>
        </authorList>
    </citation>
    <scope>NUCLEOTIDE SEQUENCE [LARGE SCALE GENOMIC DNA]</scope>
    <source>
        <strain evidence="1">DcSCV_c1330</strain>
    </source>
</reference>
<dbReference type="Proteomes" id="UP000174903">
    <property type="component" value="Segment"/>
</dbReference>